<feature type="transmembrane region" description="Helical" evidence="1">
    <location>
        <begin position="200"/>
        <end position="224"/>
    </location>
</feature>
<feature type="transmembrane region" description="Helical" evidence="1">
    <location>
        <begin position="168"/>
        <end position="194"/>
    </location>
</feature>
<dbReference type="EMBL" id="UYSL01022406">
    <property type="protein sequence ID" value="VDL80400.1"/>
    <property type="molecule type" value="Genomic_DNA"/>
</dbReference>
<keyword evidence="3" id="KW-1185">Reference proteome</keyword>
<dbReference type="WBParaSite" id="NBR_0001680401-mRNA-1">
    <property type="protein sequence ID" value="NBR_0001680401-mRNA-1"/>
    <property type="gene ID" value="NBR_0001680401"/>
</dbReference>
<dbReference type="Proteomes" id="UP000271162">
    <property type="component" value="Unassembled WGS sequence"/>
</dbReference>
<reference evidence="4" key="1">
    <citation type="submission" date="2017-02" db="UniProtKB">
        <authorList>
            <consortium name="WormBaseParasite"/>
        </authorList>
    </citation>
    <scope>IDENTIFICATION</scope>
</reference>
<evidence type="ECO:0000313" key="4">
    <source>
        <dbReference type="WBParaSite" id="NBR_0001680401-mRNA-1"/>
    </source>
</evidence>
<feature type="transmembrane region" description="Helical" evidence="1">
    <location>
        <begin position="124"/>
        <end position="147"/>
    </location>
</feature>
<feature type="transmembrane region" description="Helical" evidence="1">
    <location>
        <begin position="77"/>
        <end position="104"/>
    </location>
</feature>
<gene>
    <name evidence="2" type="ORF">NBR_LOCUS16805</name>
</gene>
<sequence>MGDTCVRVPTRPMFVGINDRVTKSREMTVAFIGFLHSEIDNFERWEQYTYPSHSYIGFSFLAAMICILVLNSPRQVVVLIFTLSTLLAICVISFLLHGMLFLFVPAEPRAGAMEFLCTDGYVGYLQWLDCMVLTIIVIIVTYVNGLFHTIAIDSYVEVIRKQYGVTSIGSMIIFHNPTTMVTRLLSAAFIFGHFEPVVSLIYSSMVIFTTITNKMMRIIIVLASFLEVDPSFSDRYARFCLVVVIVLFNMLVQFFFTAKNSFIRLAAISYMVYPFVSAVLVFIEVGVIGLFYGYRVFFSNTHKGPRVAVVGVATDTRTVERSIPARANRAFHPFRKTESKRLKLLLNVLTMIDWVVVVPISCICMIASTIFYDYYQDISFMDLTNWLIVLVLLSPIPAMLVVTIAYQVTSGNSIYPLFKRNPDLWGPRLRANRDEAERAERRIRQWW</sequence>
<feature type="transmembrane region" description="Helical" evidence="1">
    <location>
        <begin position="236"/>
        <end position="256"/>
    </location>
</feature>
<keyword evidence="1" id="KW-0472">Membrane</keyword>
<keyword evidence="1" id="KW-1133">Transmembrane helix</keyword>
<evidence type="ECO:0000313" key="3">
    <source>
        <dbReference type="Proteomes" id="UP000271162"/>
    </source>
</evidence>
<feature type="transmembrane region" description="Helical" evidence="1">
    <location>
        <begin position="268"/>
        <end position="294"/>
    </location>
</feature>
<feature type="transmembrane region" description="Helical" evidence="1">
    <location>
        <begin position="52"/>
        <end position="70"/>
    </location>
</feature>
<evidence type="ECO:0000256" key="1">
    <source>
        <dbReference type="SAM" id="Phobius"/>
    </source>
</evidence>
<feature type="transmembrane region" description="Helical" evidence="1">
    <location>
        <begin position="344"/>
        <end position="371"/>
    </location>
</feature>
<evidence type="ECO:0000313" key="2">
    <source>
        <dbReference type="EMBL" id="VDL80400.1"/>
    </source>
</evidence>
<protein>
    <submittedName>
        <fullName evidence="4">G protein-coupled receptor</fullName>
    </submittedName>
</protein>
<accession>A0A0N4YIQ4</accession>
<organism evidence="4">
    <name type="scientific">Nippostrongylus brasiliensis</name>
    <name type="common">Rat hookworm</name>
    <dbReference type="NCBI Taxonomy" id="27835"/>
    <lineage>
        <taxon>Eukaryota</taxon>
        <taxon>Metazoa</taxon>
        <taxon>Ecdysozoa</taxon>
        <taxon>Nematoda</taxon>
        <taxon>Chromadorea</taxon>
        <taxon>Rhabditida</taxon>
        <taxon>Rhabditina</taxon>
        <taxon>Rhabditomorpha</taxon>
        <taxon>Strongyloidea</taxon>
        <taxon>Heligmosomidae</taxon>
        <taxon>Nippostrongylus</taxon>
    </lineage>
</organism>
<feature type="transmembrane region" description="Helical" evidence="1">
    <location>
        <begin position="383"/>
        <end position="406"/>
    </location>
</feature>
<dbReference type="AlphaFoldDB" id="A0A0N4YIQ4"/>
<keyword evidence="1" id="KW-0812">Transmembrane</keyword>
<name>A0A0N4YIQ4_NIPBR</name>
<proteinExistence type="predicted"/>
<reference evidence="2 3" key="2">
    <citation type="submission" date="2018-11" db="EMBL/GenBank/DDBJ databases">
        <authorList>
            <consortium name="Pathogen Informatics"/>
        </authorList>
    </citation>
    <scope>NUCLEOTIDE SEQUENCE [LARGE SCALE GENOMIC DNA]</scope>
</reference>